<feature type="transmembrane region" description="Helical" evidence="6">
    <location>
        <begin position="97"/>
        <end position="118"/>
    </location>
</feature>
<accession>A0A7G5BYE3</accession>
<proteinExistence type="predicted"/>
<sequence length="249" mass="28181">MLKLIDSLSYGNALRAASPLWKCGFAAILFLLAYVSQPPVQLLIVAWMLFWIIGHAKIPAVHGLLLLGGSCLFFLASLPALVLDLQMGSIALSEKGIASAGFLFCRMLACLSVMFFLILTTPFQQLLQVMAKLRIPSLVLELMLITYRFLFLFMDTAHDMYVAQKARGGHYGFKNKLNDMAILIVRLFVKTMHRYKGLSNGLISRGFTDEIRMAPYEAEPVTYRYRLETGIGLTILLLAECWLRWREYQ</sequence>
<dbReference type="NCBIfam" id="TIGR02454">
    <property type="entry name" value="ECF_T_CbiQ"/>
    <property type="match status" value="1"/>
</dbReference>
<keyword evidence="2" id="KW-1003">Cell membrane</keyword>
<dbReference type="InterPro" id="IPR052770">
    <property type="entry name" value="Cobalt_transport_CbiQ"/>
</dbReference>
<dbReference type="RefSeq" id="WP_182303366.1">
    <property type="nucleotide sequence ID" value="NZ_CP041969.1"/>
</dbReference>
<evidence type="ECO:0000256" key="1">
    <source>
        <dbReference type="ARBA" id="ARBA00004651"/>
    </source>
</evidence>
<evidence type="ECO:0000313" key="7">
    <source>
        <dbReference type="EMBL" id="QMV41977.1"/>
    </source>
</evidence>
<dbReference type="InterPro" id="IPR003339">
    <property type="entry name" value="ABC/ECF_trnsptr_transmembrane"/>
</dbReference>
<evidence type="ECO:0000256" key="5">
    <source>
        <dbReference type="ARBA" id="ARBA00023136"/>
    </source>
</evidence>
<keyword evidence="4 6" id="KW-1133">Transmembrane helix</keyword>
<evidence type="ECO:0000256" key="4">
    <source>
        <dbReference type="ARBA" id="ARBA00022989"/>
    </source>
</evidence>
<dbReference type="EMBL" id="CP041969">
    <property type="protein sequence ID" value="QMV41977.1"/>
    <property type="molecule type" value="Genomic_DNA"/>
</dbReference>
<comment type="subcellular location">
    <subcellularLocation>
        <location evidence="1">Cell membrane</location>
        <topology evidence="1">Multi-pass membrane protein</topology>
    </subcellularLocation>
</comment>
<keyword evidence="5 6" id="KW-0472">Membrane</keyword>
<dbReference type="Pfam" id="PF02361">
    <property type="entry name" value="CbiQ"/>
    <property type="match status" value="1"/>
</dbReference>
<keyword evidence="3 6" id="KW-0812">Transmembrane</keyword>
<dbReference type="AlphaFoldDB" id="A0A7G5BYE3"/>
<reference evidence="7 8" key="1">
    <citation type="submission" date="2019-07" db="EMBL/GenBank/DDBJ databases">
        <authorList>
            <person name="Kim J.K."/>
            <person name="Cheong H.-M."/>
            <person name="Choi Y."/>
            <person name="Hwang K.J."/>
            <person name="Lee S."/>
            <person name="Choi C."/>
        </authorList>
    </citation>
    <scope>NUCLEOTIDE SEQUENCE [LARGE SCALE GENOMIC DNA]</scope>
    <source>
        <strain evidence="7 8">KS 22</strain>
    </source>
</reference>
<organism evidence="7 8">
    <name type="scientific">Cohnella cholangitidis</name>
    <dbReference type="NCBI Taxonomy" id="2598458"/>
    <lineage>
        <taxon>Bacteria</taxon>
        <taxon>Bacillati</taxon>
        <taxon>Bacillota</taxon>
        <taxon>Bacilli</taxon>
        <taxon>Bacillales</taxon>
        <taxon>Paenibacillaceae</taxon>
        <taxon>Cohnella</taxon>
    </lineage>
</organism>
<protein>
    <submittedName>
        <fullName evidence="7">Cobalt ECF transporter T component CbiQ</fullName>
    </submittedName>
</protein>
<dbReference type="PANTHER" id="PTHR43723">
    <property type="entry name" value="COBALT TRANSPORT PROTEIN CBIQ"/>
    <property type="match status" value="1"/>
</dbReference>
<evidence type="ECO:0000256" key="2">
    <source>
        <dbReference type="ARBA" id="ARBA00022475"/>
    </source>
</evidence>
<keyword evidence="8" id="KW-1185">Reference proteome</keyword>
<evidence type="ECO:0000313" key="8">
    <source>
        <dbReference type="Proteomes" id="UP000515679"/>
    </source>
</evidence>
<feature type="transmembrane region" description="Helical" evidence="6">
    <location>
        <begin position="138"/>
        <end position="157"/>
    </location>
</feature>
<evidence type="ECO:0000256" key="3">
    <source>
        <dbReference type="ARBA" id="ARBA00022692"/>
    </source>
</evidence>
<dbReference type="InterPro" id="IPR012809">
    <property type="entry name" value="ECF_CbiQ"/>
</dbReference>
<gene>
    <name evidence="7" type="primary">cbiQ</name>
    <name evidence="7" type="ORF">FPL14_12830</name>
</gene>
<dbReference type="GO" id="GO:0006824">
    <property type="term" value="P:cobalt ion transport"/>
    <property type="evidence" value="ECO:0007669"/>
    <property type="project" value="InterPro"/>
</dbReference>
<feature type="transmembrane region" description="Helical" evidence="6">
    <location>
        <begin position="64"/>
        <end position="85"/>
    </location>
</feature>
<dbReference type="KEGG" id="cchl:FPL14_12830"/>
<dbReference type="CDD" id="cd16914">
    <property type="entry name" value="EcfT"/>
    <property type="match status" value="1"/>
</dbReference>
<dbReference type="PANTHER" id="PTHR43723:SF1">
    <property type="entry name" value="COBALT TRANSPORT PROTEIN CBIQ"/>
    <property type="match status" value="1"/>
</dbReference>
<name>A0A7G5BYE3_9BACL</name>
<dbReference type="Proteomes" id="UP000515679">
    <property type="component" value="Chromosome"/>
</dbReference>
<dbReference type="GO" id="GO:0043190">
    <property type="term" value="C:ATP-binding cassette (ABC) transporter complex"/>
    <property type="evidence" value="ECO:0007669"/>
    <property type="project" value="InterPro"/>
</dbReference>
<evidence type="ECO:0000256" key="6">
    <source>
        <dbReference type="SAM" id="Phobius"/>
    </source>
</evidence>